<dbReference type="PANTHER" id="PTHR10133">
    <property type="entry name" value="DNA POLYMERASE I"/>
    <property type="match status" value="1"/>
</dbReference>
<dbReference type="Pfam" id="PF00476">
    <property type="entry name" value="DNA_pol_A"/>
    <property type="match status" value="2"/>
</dbReference>
<dbReference type="GO" id="GO:0003887">
    <property type="term" value="F:DNA-directed DNA polymerase activity"/>
    <property type="evidence" value="ECO:0007669"/>
    <property type="project" value="InterPro"/>
</dbReference>
<dbReference type="EMBL" id="HBDX01006746">
    <property type="protein sequence ID" value="CAD8225045.1"/>
    <property type="molecule type" value="Transcribed_RNA"/>
</dbReference>
<dbReference type="PRINTS" id="PR00868">
    <property type="entry name" value="DNAPOLI"/>
</dbReference>
<dbReference type="GO" id="GO:0006302">
    <property type="term" value="P:double-strand break repair"/>
    <property type="evidence" value="ECO:0007669"/>
    <property type="project" value="TreeGrafter"/>
</dbReference>
<accession>A0A7R9XRV6</accession>
<dbReference type="SMART" id="SM00482">
    <property type="entry name" value="POLAc"/>
    <property type="match status" value="1"/>
</dbReference>
<dbReference type="GO" id="GO:0008408">
    <property type="term" value="F:3'-5' exonuclease activity"/>
    <property type="evidence" value="ECO:0007669"/>
    <property type="project" value="InterPro"/>
</dbReference>
<dbReference type="Pfam" id="PF01612">
    <property type="entry name" value="DNA_pol_A_exo1"/>
    <property type="match status" value="1"/>
</dbReference>
<feature type="domain" description="DNA-directed DNA polymerase family A palm" evidence="3">
    <location>
        <begin position="750"/>
        <end position="981"/>
    </location>
</feature>
<dbReference type="Gene3D" id="3.30.420.10">
    <property type="entry name" value="Ribonuclease H-like superfamily/Ribonuclease H"/>
    <property type="match status" value="1"/>
</dbReference>
<organism evidence="4">
    <name type="scientific">Ostreococcus sp. 'lucimarinus'</name>
    <dbReference type="NCBI Taxonomy" id="242159"/>
    <lineage>
        <taxon>Eukaryota</taxon>
        <taxon>Viridiplantae</taxon>
        <taxon>Chlorophyta</taxon>
        <taxon>Mamiellophyceae</taxon>
        <taxon>Mamiellales</taxon>
        <taxon>Bathycoccaceae</taxon>
        <taxon>Ostreococcus</taxon>
    </lineage>
</organism>
<feature type="compositionally biased region" description="Acidic residues" evidence="2">
    <location>
        <begin position="133"/>
        <end position="150"/>
    </location>
</feature>
<evidence type="ECO:0000256" key="2">
    <source>
        <dbReference type="SAM" id="MobiDB-lite"/>
    </source>
</evidence>
<feature type="compositionally biased region" description="Low complexity" evidence="2">
    <location>
        <begin position="106"/>
        <end position="116"/>
    </location>
</feature>
<gene>
    <name evidence="4" type="ORF">OLUC0939_LOCUS5785</name>
</gene>
<dbReference type="Gene3D" id="1.10.150.20">
    <property type="entry name" value="5' to 3' exonuclease, C-terminal subdomain"/>
    <property type="match status" value="1"/>
</dbReference>
<dbReference type="CDD" id="cd08640">
    <property type="entry name" value="DNA_pol_A_plastid_like"/>
    <property type="match status" value="1"/>
</dbReference>
<feature type="region of interest" description="Disordered" evidence="2">
    <location>
        <begin position="1"/>
        <end position="24"/>
    </location>
</feature>
<dbReference type="FunFam" id="3.30.420.10:FF:000051">
    <property type="entry name" value="DNA polymerase I"/>
    <property type="match status" value="1"/>
</dbReference>
<evidence type="ECO:0000259" key="3">
    <source>
        <dbReference type="SMART" id="SM00482"/>
    </source>
</evidence>
<feature type="region of interest" description="Disordered" evidence="2">
    <location>
        <begin position="79"/>
        <end position="150"/>
    </location>
</feature>
<dbReference type="InterPro" id="IPR001098">
    <property type="entry name" value="DNA-dir_DNA_pol_A_palm_dom"/>
</dbReference>
<dbReference type="Gene3D" id="3.30.70.370">
    <property type="match status" value="1"/>
</dbReference>
<name>A0A7R9XRV6_9CHLO</name>
<dbReference type="PANTHER" id="PTHR10133:SF27">
    <property type="entry name" value="DNA POLYMERASE NU"/>
    <property type="match status" value="1"/>
</dbReference>
<dbReference type="SUPFAM" id="SSF56672">
    <property type="entry name" value="DNA/RNA polymerases"/>
    <property type="match status" value="1"/>
</dbReference>
<sequence length="1022" mass="112434">MRRAAHALKQSATTLTTHTSHANAPSRARFAVKNAVVDGFGRRIQGGNCRREFSLTMAHAVRASAIHAQDARVNERLSAARAGRGRRAYAVRAGTSRGIDDRRRAATTSAASSTTRWAFGRQYAISPASQEASEMEDDSGGESDEDSDEDLTGEYRGAVLVRSNGQKGLATTNRTNNGRIGGSWKKALGDFDVRTNGVMTVNGAKGDAKVTDDDEIATGLRDEVQTVETVEEARRVLKILLDNAGTEDQPMYHACDTEVAYIDVADQTPVGHGQVTCFSVYVGPDVNFAPEGESKRSLLWVDTLRGGDGVWEVFKEYFENANVKKVWHNYSFDRHVVENHHGIKLAGFAADTMHMARLWNSNRKLDGGYSLEALSSSADAMSECAEMLGAGAEMMRAKRGMKKIFGKPKLKKDGTPGKTMILPPIEEIQEARDSRDRWIEYSALDAQATWFLRESLEAKLRGMSCEACPILASKPGYRKCVTLWDFYTFYLAEFGNLLTQMERNGLLVDKAHLAHAEKMAHEDKRVAEDYFRNWAASKCEGARIMNVGSGLQVRQLLFAGAKNKRRDKPGVELTREFTQESSEWIAWDAAGREGKAPKKTMKVALHGITVKPIQVQTFTATGLPAVSSVVLRALAGKPGAARAIMDTWDSLADAEKTEDVLKKACGTAFEAFGGGKEGVQACAAIDALNDVAAIDTLLSNFIIPLQGDDIRGPEGRVHGALNINTETGRLSARRPSLQNQPALEKDRYGIRKAFTAGPGNILVVADYGQLELRLLAHMADCKSMQEAFEAGGDFHSRTALGMYSNIKEAIDKGEVVLEYGEQEETVDEKDRPALVKDVFASERRKAKVLNFSIAYGKTAHGLAKDWGTSLEEAANTVELWYADRPEVREWQEVQKKMAVEKNLVRTLLGRVRNLPDASSKNEAFKSHALRASINTPIQGGAADIAMLAMLQIQRCPRLKELGYKLLMQIHDEVILEGPEEHKDEALALTKYHMENPFPGHVNLLNVALAVDGDYAKTWYEAK</sequence>
<proteinExistence type="predicted"/>
<reference evidence="4" key="1">
    <citation type="submission" date="2021-01" db="EMBL/GenBank/DDBJ databases">
        <authorList>
            <person name="Corre E."/>
            <person name="Pelletier E."/>
            <person name="Niang G."/>
            <person name="Scheremetjew M."/>
            <person name="Finn R."/>
            <person name="Kale V."/>
            <person name="Holt S."/>
            <person name="Cochrane G."/>
            <person name="Meng A."/>
            <person name="Brown T."/>
            <person name="Cohen L."/>
        </authorList>
    </citation>
    <scope>NUCLEOTIDE SEQUENCE</scope>
    <source>
        <strain evidence="4">Clade-A-BCC118000</strain>
    </source>
</reference>
<dbReference type="GO" id="GO:0003677">
    <property type="term" value="F:DNA binding"/>
    <property type="evidence" value="ECO:0007669"/>
    <property type="project" value="InterPro"/>
</dbReference>
<dbReference type="InterPro" id="IPR002298">
    <property type="entry name" value="DNA_polymerase_A"/>
</dbReference>
<protein>
    <recommendedName>
        <fullName evidence="3">DNA-directed DNA polymerase family A palm domain-containing protein</fullName>
    </recommendedName>
</protein>
<dbReference type="InterPro" id="IPR036397">
    <property type="entry name" value="RNaseH_sf"/>
</dbReference>
<evidence type="ECO:0000256" key="1">
    <source>
        <dbReference type="ARBA" id="ARBA00022705"/>
    </source>
</evidence>
<dbReference type="InterPro" id="IPR012337">
    <property type="entry name" value="RNaseH-like_sf"/>
</dbReference>
<dbReference type="InterPro" id="IPR002562">
    <property type="entry name" value="3'-5'_exonuclease_dom"/>
</dbReference>
<dbReference type="AlphaFoldDB" id="A0A7R9XRV6"/>
<evidence type="ECO:0000313" key="4">
    <source>
        <dbReference type="EMBL" id="CAD8225045.1"/>
    </source>
</evidence>
<dbReference type="InterPro" id="IPR043502">
    <property type="entry name" value="DNA/RNA_pol_sf"/>
</dbReference>
<keyword evidence="1" id="KW-0235">DNA replication</keyword>
<dbReference type="SUPFAM" id="SSF53098">
    <property type="entry name" value="Ribonuclease H-like"/>
    <property type="match status" value="1"/>
</dbReference>
<dbReference type="GO" id="GO:0006261">
    <property type="term" value="P:DNA-templated DNA replication"/>
    <property type="evidence" value="ECO:0007669"/>
    <property type="project" value="InterPro"/>
</dbReference>
<feature type="compositionally biased region" description="Low complexity" evidence="2">
    <location>
        <begin position="11"/>
        <end position="22"/>
    </location>
</feature>